<proteinExistence type="predicted"/>
<evidence type="ECO:0000313" key="2">
    <source>
        <dbReference type="Proteomes" id="UP001152658"/>
    </source>
</evidence>
<comment type="caution">
    <text evidence="1">The sequence shown here is derived from an EMBL/GenBank/DDBJ whole genome shotgun (WGS) entry which is preliminary data.</text>
</comment>
<dbReference type="RefSeq" id="WP_168786400.1">
    <property type="nucleotide sequence ID" value="NZ_CALYLF010000098.1"/>
</dbReference>
<evidence type="ECO:0008006" key="3">
    <source>
        <dbReference type="Google" id="ProtNLM"/>
    </source>
</evidence>
<keyword evidence="2" id="KW-1185">Reference proteome</keyword>
<protein>
    <recommendedName>
        <fullName evidence="3">DZIP3-like HEPN domain-containing protein</fullName>
    </recommendedName>
</protein>
<evidence type="ECO:0000313" key="1">
    <source>
        <dbReference type="EMBL" id="CAH8207678.1"/>
    </source>
</evidence>
<name>A0ABN8TRP9_9VIBR</name>
<dbReference type="EMBL" id="CALYLK010000101">
    <property type="protein sequence ID" value="CAH8207678.1"/>
    <property type="molecule type" value="Genomic_DNA"/>
</dbReference>
<dbReference type="Proteomes" id="UP001152658">
    <property type="component" value="Unassembled WGS sequence"/>
</dbReference>
<organism evidence="1 2">
    <name type="scientific">Vibrio aestuarianus</name>
    <dbReference type="NCBI Taxonomy" id="28171"/>
    <lineage>
        <taxon>Bacteria</taxon>
        <taxon>Pseudomonadati</taxon>
        <taxon>Pseudomonadota</taxon>
        <taxon>Gammaproteobacteria</taxon>
        <taxon>Vibrionales</taxon>
        <taxon>Vibrionaceae</taxon>
        <taxon>Vibrio</taxon>
    </lineage>
</organism>
<gene>
    <name evidence="1" type="ORF">VAE063_630006</name>
</gene>
<reference evidence="1" key="1">
    <citation type="submission" date="2022-06" db="EMBL/GenBank/DDBJ databases">
        <authorList>
            <person name="Goudenege D."/>
            <person name="Le Roux F."/>
        </authorList>
    </citation>
    <scope>NUCLEOTIDE SEQUENCE</scope>
    <source>
        <strain evidence="1">12-063</strain>
    </source>
</reference>
<sequence length="216" mass="25018">MKIKGKTSHVRCHLLFSIALDAQSRVANEPEQALVSLIFSYSALEAFINESLSVTEQFSGGRRSDDEKKFYTLMLQLQEKKDSTEQKYHLSKILFTGSPWQKGDEPFQRFDFLKRLRNELIHKKSETTETVKNLSTQETSVTLSKNTRNLIKGLKERQLIDETTENGSWLDAIQNEKFAKWCCDTAIIMSDAFIDMLPSTKFQEIFKEMLEFQRNG</sequence>
<accession>A0ABN8TRP9</accession>